<accession>A0A4P7BVP4</accession>
<proteinExistence type="predicted"/>
<name>A0A4P7BVP4_9GAMM</name>
<dbReference type="RefSeq" id="WP_134356265.1">
    <property type="nucleotide sequence ID" value="NZ_CP038033.1"/>
</dbReference>
<dbReference type="InterPro" id="IPR023346">
    <property type="entry name" value="Lysozyme-like_dom_sf"/>
</dbReference>
<reference evidence="2 3" key="1">
    <citation type="submission" date="2019-03" db="EMBL/GenBank/DDBJ databases">
        <title>The genome sequence of Nitrosococcus wardiae strain D1FHST reveals the archetypal metabolic capacity of ammonia-oxidizing Gammaproteobacteria.</title>
        <authorList>
            <person name="Wang L."/>
            <person name="Lim C.K."/>
            <person name="Hanson T.E."/>
            <person name="Dang H."/>
            <person name="Klotz M.G."/>
        </authorList>
    </citation>
    <scope>NUCLEOTIDE SEQUENCE [LARGE SCALE GENOMIC DNA]</scope>
    <source>
        <strain evidence="2 3">D1FHS</strain>
    </source>
</reference>
<gene>
    <name evidence="2" type="ORF">E3U44_01065</name>
</gene>
<dbReference type="Pfam" id="PF01464">
    <property type="entry name" value="SLT"/>
    <property type="match status" value="1"/>
</dbReference>
<dbReference type="Gene3D" id="1.10.530.10">
    <property type="match status" value="1"/>
</dbReference>
<keyword evidence="3" id="KW-1185">Reference proteome</keyword>
<dbReference type="CDD" id="cd00254">
    <property type="entry name" value="LT-like"/>
    <property type="match status" value="1"/>
</dbReference>
<dbReference type="EMBL" id="CP038033">
    <property type="protein sequence ID" value="QBQ53249.1"/>
    <property type="molecule type" value="Genomic_DNA"/>
</dbReference>
<dbReference type="InterPro" id="IPR008258">
    <property type="entry name" value="Transglycosylase_SLT_dom_1"/>
</dbReference>
<dbReference type="OrthoDB" id="5289483at2"/>
<dbReference type="AlphaFoldDB" id="A0A4P7BVP4"/>
<dbReference type="KEGG" id="nwr:E3U44_01065"/>
<evidence type="ECO:0000259" key="1">
    <source>
        <dbReference type="Pfam" id="PF01464"/>
    </source>
</evidence>
<evidence type="ECO:0000313" key="3">
    <source>
        <dbReference type="Proteomes" id="UP000294325"/>
    </source>
</evidence>
<dbReference type="Proteomes" id="UP000294325">
    <property type="component" value="Chromosome"/>
</dbReference>
<sequence>MKKWLATGLMIGLLGLSLGSNAREIQVPLQLHNEFLRQILLRQVYTGPQHTAQMWDEGSRCNSLVLFNPQISSVGPHIRLISEGKAKIGTPIGNRCIPFLNWQGMIEVFQQPVLGPQLATVHFRTVKSNIYNLQGGKNLTTGKLWDGVKKYVHPKLSQVQINLHPLLAKLRNLLPLILPRQDRAQVQTALHSLTLTEAQTTQTGMRVTLRFALPNLSYPQTPPPPEPALSPEELQRWETAWRHWDAFLTFVIKHAAAESKLEEFRLLLLEILLDARHDIGKALASPTPGTPDPIRALFLSTWKRLAPVLRRLSLNMSNERALRYLTFITASDALQTIDQLRPLSGLDISTDGLRRLARTIAPQEKQDPLSYGFEVDPSLRRSFGLGPPLSLPKENPDLGLSRWFWRSAWAANDIDRSLIARLNQWAPTSRDIDAYLPIAHQLLDQTTSHLLHRRQLEPQTQSLYRWLLLATAWQESCWRQFIKQGDSIQPLRSHAGSVGLMQVNQNVWRGFYDVNSLNENIAYNTKAGGEILMHYLVDYAIRKGEHKKTDNFHNLARAAYAAYNGGPRHLSRYRKANTPKSLRRIDAFFWDKYQTIKQGNELAVAQCFGVEASSLQSPPERRR</sequence>
<dbReference type="SUPFAM" id="SSF53955">
    <property type="entry name" value="Lysozyme-like"/>
    <property type="match status" value="1"/>
</dbReference>
<protein>
    <submittedName>
        <fullName evidence="2">Lytic transglycosylase domain-containing protein</fullName>
    </submittedName>
</protein>
<organism evidence="2 3">
    <name type="scientific">Nitrosococcus wardiae</name>
    <dbReference type="NCBI Taxonomy" id="1814290"/>
    <lineage>
        <taxon>Bacteria</taxon>
        <taxon>Pseudomonadati</taxon>
        <taxon>Pseudomonadota</taxon>
        <taxon>Gammaproteobacteria</taxon>
        <taxon>Chromatiales</taxon>
        <taxon>Chromatiaceae</taxon>
        <taxon>Nitrosococcus</taxon>
    </lineage>
</organism>
<feature type="domain" description="Transglycosylase SLT" evidence="1">
    <location>
        <begin position="466"/>
        <end position="578"/>
    </location>
</feature>
<evidence type="ECO:0000313" key="2">
    <source>
        <dbReference type="EMBL" id="QBQ53249.1"/>
    </source>
</evidence>